<sequence length="359" mass="38758">MDEAALLDLLECPVCLERLDASAKVLPCQHTFCRRCLQGIVSSRAELRCPECRSLVEVGVDELPSNILLVRLLDGIKQRPRRPAAANGTTAVPSRAPRELGAPGVPLQRAQVKNTLVRGVSQLPCARALFSYDGKEPGDLRFSKGDIIILRRQVDENWCHGELGGVHGFFPTNFVQVIKPLPLPPPQCKALYDFEVKDKDCLPFSKDDILTVIRRVDENWAEGMLGDKIGIFPMSYVEFNSAALQLMEQDKGGEGGVEVGEGASGSGKAAEGKKNARKRHSFTALSASGKSGQAPPQRHSMEISGPVLLSSSNPTAAARIGGLSCRRAAAAGSHLHNWPHRDSASKQSCHNHSGVHVPT</sequence>
<comment type="similarity">
    <text evidence="6">Belongs to the SH3RF family.</text>
</comment>
<keyword evidence="28" id="KW-1185">Reference proteome</keyword>
<dbReference type="InterPro" id="IPR036028">
    <property type="entry name" value="SH3-like_dom_sf"/>
</dbReference>
<organism evidence="27 28">
    <name type="scientific">Conger conger</name>
    <name type="common">Conger eel</name>
    <name type="synonym">Muraena conger</name>
    <dbReference type="NCBI Taxonomy" id="82655"/>
    <lineage>
        <taxon>Eukaryota</taxon>
        <taxon>Metazoa</taxon>
        <taxon>Chordata</taxon>
        <taxon>Craniata</taxon>
        <taxon>Vertebrata</taxon>
        <taxon>Euteleostomi</taxon>
        <taxon>Actinopterygii</taxon>
        <taxon>Neopterygii</taxon>
        <taxon>Teleostei</taxon>
        <taxon>Anguilliformes</taxon>
        <taxon>Congridae</taxon>
        <taxon>Conger</taxon>
    </lineage>
</organism>
<evidence type="ECO:0000313" key="27">
    <source>
        <dbReference type="EMBL" id="KAJ8280050.1"/>
    </source>
</evidence>
<evidence type="ECO:0000256" key="7">
    <source>
        <dbReference type="ARBA" id="ARBA00012483"/>
    </source>
</evidence>
<dbReference type="Pfam" id="PF14604">
    <property type="entry name" value="SH3_9"/>
    <property type="match status" value="1"/>
</dbReference>
<dbReference type="PROSITE" id="PS00518">
    <property type="entry name" value="ZF_RING_1"/>
    <property type="match status" value="1"/>
</dbReference>
<feature type="compositionally biased region" description="Gly residues" evidence="24">
    <location>
        <begin position="254"/>
        <end position="265"/>
    </location>
</feature>
<dbReference type="PANTHER" id="PTHR14167:SF44">
    <property type="entry name" value="E3 UBIQUITIN-PROTEIN LIGASE SH3RF1"/>
    <property type="match status" value="1"/>
</dbReference>
<evidence type="ECO:0000256" key="14">
    <source>
        <dbReference type="ARBA" id="ARBA00022786"/>
    </source>
</evidence>
<keyword evidence="11" id="KW-0479">Metal-binding</keyword>
<dbReference type="GO" id="GO:0046330">
    <property type="term" value="P:positive regulation of JNK cascade"/>
    <property type="evidence" value="ECO:0007669"/>
    <property type="project" value="TreeGrafter"/>
</dbReference>
<dbReference type="Gene3D" id="3.30.40.10">
    <property type="entry name" value="Zinc/RING finger domain, C3HC4 (zinc finger)"/>
    <property type="match status" value="1"/>
</dbReference>
<evidence type="ECO:0000256" key="15">
    <source>
        <dbReference type="ARBA" id="ARBA00022833"/>
    </source>
</evidence>
<evidence type="ECO:0000256" key="20">
    <source>
        <dbReference type="ARBA" id="ARBA00031457"/>
    </source>
</evidence>
<dbReference type="PROSITE" id="PS50002">
    <property type="entry name" value="SH3"/>
    <property type="match status" value="2"/>
</dbReference>
<evidence type="ECO:0000256" key="16">
    <source>
        <dbReference type="ARBA" id="ARBA00022843"/>
    </source>
</evidence>
<evidence type="ECO:0000256" key="4">
    <source>
        <dbReference type="ARBA" id="ARBA00004601"/>
    </source>
</evidence>
<evidence type="ECO:0000256" key="12">
    <source>
        <dbReference type="ARBA" id="ARBA00022737"/>
    </source>
</evidence>
<dbReference type="InterPro" id="IPR001452">
    <property type="entry name" value="SH3_domain"/>
</dbReference>
<evidence type="ECO:0000256" key="13">
    <source>
        <dbReference type="ARBA" id="ARBA00022771"/>
    </source>
</evidence>
<evidence type="ECO:0000256" key="1">
    <source>
        <dbReference type="ARBA" id="ARBA00000900"/>
    </source>
</evidence>
<comment type="catalytic activity">
    <reaction evidence="1">
        <text>S-ubiquitinyl-[E2 ubiquitin-conjugating enzyme]-L-cysteine + [acceptor protein]-L-lysine = [E2 ubiquitin-conjugating enzyme]-L-cysteine + N(6)-ubiquitinyl-[acceptor protein]-L-lysine.</text>
        <dbReference type="EC" id="2.3.2.27"/>
    </reaction>
</comment>
<dbReference type="InterPro" id="IPR013083">
    <property type="entry name" value="Znf_RING/FYVE/PHD"/>
</dbReference>
<dbReference type="SUPFAM" id="SSF50044">
    <property type="entry name" value="SH3-domain"/>
    <property type="match status" value="2"/>
</dbReference>
<evidence type="ECO:0000259" key="26">
    <source>
        <dbReference type="PROSITE" id="PS50089"/>
    </source>
</evidence>
<evidence type="ECO:0000256" key="8">
    <source>
        <dbReference type="ARBA" id="ARBA00019074"/>
    </source>
</evidence>
<dbReference type="SMART" id="SM00184">
    <property type="entry name" value="RING"/>
    <property type="match status" value="1"/>
</dbReference>
<feature type="region of interest" description="Disordered" evidence="24">
    <location>
        <begin position="252"/>
        <end position="279"/>
    </location>
</feature>
<dbReference type="Pfam" id="PF13445">
    <property type="entry name" value="zf-RING_UBOX"/>
    <property type="match status" value="1"/>
</dbReference>
<dbReference type="Gene3D" id="2.30.30.40">
    <property type="entry name" value="SH3 Domains"/>
    <property type="match status" value="2"/>
</dbReference>
<accession>A0A9Q1DTB7</accession>
<evidence type="ECO:0000256" key="3">
    <source>
        <dbReference type="ARBA" id="ARBA00004556"/>
    </source>
</evidence>
<dbReference type="CDD" id="cd11787">
    <property type="entry name" value="SH3_SH3RF_2"/>
    <property type="match status" value="1"/>
</dbReference>
<evidence type="ECO:0000256" key="2">
    <source>
        <dbReference type="ARBA" id="ARBA00004510"/>
    </source>
</evidence>
<reference evidence="27" key="1">
    <citation type="journal article" date="2023" name="Science">
        <title>Genome structures resolve the early diversification of teleost fishes.</title>
        <authorList>
            <person name="Parey E."/>
            <person name="Louis A."/>
            <person name="Montfort J."/>
            <person name="Bouchez O."/>
            <person name="Roques C."/>
            <person name="Iampietro C."/>
            <person name="Lluch J."/>
            <person name="Castinel A."/>
            <person name="Donnadieu C."/>
            <person name="Desvignes T."/>
            <person name="Floi Bucao C."/>
            <person name="Jouanno E."/>
            <person name="Wen M."/>
            <person name="Mejri S."/>
            <person name="Dirks R."/>
            <person name="Jansen H."/>
            <person name="Henkel C."/>
            <person name="Chen W.J."/>
            <person name="Zahm M."/>
            <person name="Cabau C."/>
            <person name="Klopp C."/>
            <person name="Thompson A.W."/>
            <person name="Robinson-Rechavi M."/>
            <person name="Braasch I."/>
            <person name="Lecointre G."/>
            <person name="Bobe J."/>
            <person name="Postlethwait J.H."/>
            <person name="Berthelot C."/>
            <person name="Roest Crollius H."/>
            <person name="Guiguen Y."/>
        </authorList>
    </citation>
    <scope>NUCLEOTIDE SEQUENCE</scope>
    <source>
        <strain evidence="27">Concon-B</strain>
    </source>
</reference>
<evidence type="ECO:0000256" key="6">
    <source>
        <dbReference type="ARBA" id="ARBA00008649"/>
    </source>
</evidence>
<dbReference type="FunFam" id="2.30.30.40:FF:000063">
    <property type="entry name" value="Putative E3 ubiquitin-protein ligase SH3RF1"/>
    <property type="match status" value="1"/>
</dbReference>
<keyword evidence="16" id="KW-0832">Ubl conjugation</keyword>
<feature type="domain" description="SH3" evidence="25">
    <location>
        <begin position="183"/>
        <end position="242"/>
    </location>
</feature>
<dbReference type="InterPro" id="IPR027370">
    <property type="entry name" value="Znf-RING_euk"/>
</dbReference>
<evidence type="ECO:0000256" key="17">
    <source>
        <dbReference type="ARBA" id="ARBA00023034"/>
    </source>
</evidence>
<evidence type="ECO:0000256" key="9">
    <source>
        <dbReference type="ARBA" id="ARBA00022443"/>
    </source>
</evidence>
<protein>
    <recommendedName>
        <fullName evidence="8">E3 ubiquitin-protein ligase SH3RF1</fullName>
        <ecNumber evidence="7">2.3.2.27</ecNumber>
    </recommendedName>
    <alternativeName>
        <fullName evidence="20">Plenty of SH3s</fullName>
    </alternativeName>
    <alternativeName>
        <fullName evidence="21">RING-type E3 ubiquitin transferase SH3RF1</fullName>
    </alternativeName>
    <alternativeName>
        <fullName evidence="19">SH3 domain-containing RING finger protein 1</fullName>
    </alternativeName>
</protein>
<keyword evidence="9 23" id="KW-0728">SH3 domain</keyword>
<dbReference type="Pfam" id="PF00018">
    <property type="entry name" value="SH3_1"/>
    <property type="match status" value="1"/>
</dbReference>
<feature type="domain" description="SH3" evidence="25">
    <location>
        <begin position="121"/>
        <end position="180"/>
    </location>
</feature>
<gene>
    <name evidence="27" type="ORF">COCON_G00071160</name>
</gene>
<dbReference type="GO" id="GO:0032436">
    <property type="term" value="P:positive regulation of proteasomal ubiquitin-dependent protein catabolic process"/>
    <property type="evidence" value="ECO:0007669"/>
    <property type="project" value="TreeGrafter"/>
</dbReference>
<dbReference type="SUPFAM" id="SSF57850">
    <property type="entry name" value="RING/U-box"/>
    <property type="match status" value="1"/>
</dbReference>
<name>A0A9Q1DTB7_CONCO</name>
<dbReference type="Proteomes" id="UP001152803">
    <property type="component" value="Unassembled WGS sequence"/>
</dbReference>
<evidence type="ECO:0000313" key="28">
    <source>
        <dbReference type="Proteomes" id="UP001152803"/>
    </source>
</evidence>
<dbReference type="GO" id="GO:0016567">
    <property type="term" value="P:protein ubiquitination"/>
    <property type="evidence" value="ECO:0007669"/>
    <property type="project" value="TreeGrafter"/>
</dbReference>
<dbReference type="EC" id="2.3.2.27" evidence="7"/>
<evidence type="ECO:0000256" key="21">
    <source>
        <dbReference type="ARBA" id="ARBA00033431"/>
    </source>
</evidence>
<evidence type="ECO:0000256" key="22">
    <source>
        <dbReference type="PROSITE-ProRule" id="PRU00175"/>
    </source>
</evidence>
<dbReference type="GO" id="GO:0043066">
    <property type="term" value="P:negative regulation of apoptotic process"/>
    <property type="evidence" value="ECO:0007669"/>
    <property type="project" value="TreeGrafter"/>
</dbReference>
<dbReference type="InterPro" id="IPR050384">
    <property type="entry name" value="Endophilin_SH3RF"/>
</dbReference>
<dbReference type="InterPro" id="IPR001841">
    <property type="entry name" value="Znf_RING"/>
</dbReference>
<proteinExistence type="inferred from homology"/>
<dbReference type="SMART" id="SM00326">
    <property type="entry name" value="SH3"/>
    <property type="match status" value="2"/>
</dbReference>
<dbReference type="FunFam" id="3.30.40.10:FF:000077">
    <property type="entry name" value="E3 ubiquitin-protein ligase SH3RF1 isoform X1"/>
    <property type="match status" value="1"/>
</dbReference>
<keyword evidence="12" id="KW-0677">Repeat</keyword>
<evidence type="ECO:0000256" key="24">
    <source>
        <dbReference type="SAM" id="MobiDB-lite"/>
    </source>
</evidence>
<evidence type="ECO:0000256" key="19">
    <source>
        <dbReference type="ARBA" id="ARBA00030936"/>
    </source>
</evidence>
<dbReference type="GO" id="GO:0061630">
    <property type="term" value="F:ubiquitin protein ligase activity"/>
    <property type="evidence" value="ECO:0007669"/>
    <property type="project" value="UniProtKB-EC"/>
</dbReference>
<comment type="caution">
    <text evidence="27">The sequence shown here is derived from an EMBL/GenBank/DDBJ whole genome shotgun (WGS) entry which is preliminary data.</text>
</comment>
<evidence type="ECO:0000256" key="10">
    <source>
        <dbReference type="ARBA" id="ARBA00022679"/>
    </source>
</evidence>
<evidence type="ECO:0000256" key="18">
    <source>
        <dbReference type="ARBA" id="ARBA00023273"/>
    </source>
</evidence>
<feature type="region of interest" description="Disordered" evidence="24">
    <location>
        <begin position="81"/>
        <end position="100"/>
    </location>
</feature>
<evidence type="ECO:0000256" key="5">
    <source>
        <dbReference type="ARBA" id="ARBA00004906"/>
    </source>
</evidence>
<feature type="domain" description="RING-type" evidence="26">
    <location>
        <begin position="12"/>
        <end position="53"/>
    </location>
</feature>
<comment type="subcellular location">
    <subcellularLocation>
        <location evidence="2">Cell projection</location>
        <location evidence="2">Lamellipodium</location>
    </subcellularLocation>
    <subcellularLocation>
        <location evidence="3">Cytoplasm</location>
        <location evidence="3">Perinuclear region</location>
    </subcellularLocation>
    <subcellularLocation>
        <location evidence="4">Golgi apparatus</location>
        <location evidence="4">trans-Golgi network</location>
    </subcellularLocation>
</comment>
<dbReference type="PRINTS" id="PR00499">
    <property type="entry name" value="P67PHOX"/>
</dbReference>
<keyword evidence="17" id="KW-0333">Golgi apparatus</keyword>
<keyword evidence="15" id="KW-0862">Zinc</keyword>
<evidence type="ECO:0000259" key="25">
    <source>
        <dbReference type="PROSITE" id="PS50002"/>
    </source>
</evidence>
<keyword evidence="14" id="KW-0833">Ubl conjugation pathway</keyword>
<dbReference type="OrthoDB" id="19092at2759"/>
<feature type="region of interest" description="Disordered" evidence="24">
    <location>
        <begin position="336"/>
        <end position="359"/>
    </location>
</feature>
<dbReference type="PANTHER" id="PTHR14167">
    <property type="entry name" value="SH3 DOMAIN-CONTAINING"/>
    <property type="match status" value="1"/>
</dbReference>
<dbReference type="FunFam" id="2.30.30.40:FF:000118">
    <property type="entry name" value="Putative E3 ubiquitin-protein ligase SH3RF1"/>
    <property type="match status" value="1"/>
</dbReference>
<keyword evidence="18" id="KW-0966">Cell projection</keyword>
<keyword evidence="13 22" id="KW-0863">Zinc-finger</keyword>
<dbReference type="GO" id="GO:0008270">
    <property type="term" value="F:zinc ion binding"/>
    <property type="evidence" value="ECO:0007669"/>
    <property type="project" value="UniProtKB-KW"/>
</dbReference>
<dbReference type="InterPro" id="IPR017907">
    <property type="entry name" value="Znf_RING_CS"/>
</dbReference>
<keyword evidence="10" id="KW-0808">Transferase</keyword>
<evidence type="ECO:0000256" key="23">
    <source>
        <dbReference type="PROSITE-ProRule" id="PRU00192"/>
    </source>
</evidence>
<dbReference type="AlphaFoldDB" id="A0A9Q1DTB7"/>
<evidence type="ECO:0000256" key="11">
    <source>
        <dbReference type="ARBA" id="ARBA00022723"/>
    </source>
</evidence>
<comment type="pathway">
    <text evidence="5">Protein modification; protein ubiquitination.</text>
</comment>
<dbReference type="EMBL" id="JAFJMO010000004">
    <property type="protein sequence ID" value="KAJ8280050.1"/>
    <property type="molecule type" value="Genomic_DNA"/>
</dbReference>
<dbReference type="PROSITE" id="PS50089">
    <property type="entry name" value="ZF_RING_2"/>
    <property type="match status" value="1"/>
</dbReference>